<keyword evidence="3" id="KW-0926">Vacuole</keyword>
<dbReference type="GO" id="GO:0032585">
    <property type="term" value="C:multivesicular body membrane"/>
    <property type="evidence" value="ECO:0007669"/>
    <property type="project" value="UniProtKB-SubCell"/>
</dbReference>
<sequence>MSGTVYYVFSTAGKLIYSSAASHAEEEQAATHVGVLQTLISIYADDSQDRLRHIHYSSPSSATSIVFLLRPPLYLTAIATTYPLHLYPHPPPALLRIHLDALHLQLTSIVPAPKLTRLFSQRPNYDLRARMLTGTEPFLHRLIASLSNNTAPPPPYGTGTEGGWPWLLGALQPIKMDPALRSQLGSALQPPPHDQQRSSSSSPSLPPPAAAPTPPTETSSIITSVGTVTSSTLSLLNPVSYLLPSQGTPPPPSTTVKRPKDLLYVLVLFQSQLITLLRPRKHSVHAADMHLLINAARASISSRSREGGTGEDLESWVPVCLPRFASGGFVWAHVSLLPKEDTKKDNEGVPQSSSSNIHHHPHLKPRRPAMPTNHVSTATASSATSTTSTLHVPDGLPSTSTSTAQAVASAMRSSLRSAATSPSPLSASSRSSSSAQIASIHNLPSSTSLASTGIDPDETVRTSVDIDDEEGDRDDVQGVGVRRSMAGDDSRVGSPALGGDSHAASETASVADTETETDRQLQGDADGEGMDEAQEAELMASISALRSRPNPPPPTPSRQPSSSSTSSSPPLPTDENQTTPRYDNDDEDLTLVLVSGDPDAFLSLSLWRTQIIQSLTSKKIIQRLVESTSIPSSESHPATPPKKGTSSSSSYSADELRIPGLRHFIYKSRVVTQLTAPRFESPYLAEEGEEAGEGGGGAWRRLVGLYGVAWDGLHAPGTPPPELFGLDLTKGILPPPAEKKKVENEADEGEDNTTTTTTDQQHPTLIQTKLTWTSSTTTYTFLRTQHEAVLGVLTASFELYVCVSPWMRRKGVVGLSSKVAGWVKGREEELFLLAPPVF</sequence>
<dbReference type="Pfam" id="PF19037">
    <property type="entry name" value="Fuz_longin_2"/>
    <property type="match status" value="1"/>
</dbReference>
<comment type="subcellular location">
    <subcellularLocation>
        <location evidence="3">Endosome</location>
        <location evidence="3">Multivesicular body membrane</location>
        <topology evidence="3">Peripheral membrane protein</topology>
    </subcellularLocation>
    <subcellularLocation>
        <location evidence="1 3">Prevacuolar compartment membrane</location>
        <topology evidence="1 3">Peripheral membrane protein</topology>
    </subcellularLocation>
    <subcellularLocation>
        <location evidence="3">Vacuole membrane</location>
        <topology evidence="3">Peripheral membrane protein</topology>
    </subcellularLocation>
</comment>
<protein>
    <recommendedName>
        <fullName evidence="2 3">Vacuolar fusion protein MON1</fullName>
    </recommendedName>
</protein>
<evidence type="ECO:0000313" key="8">
    <source>
        <dbReference type="EMBL" id="KAE8250738.1"/>
    </source>
</evidence>
<evidence type="ECO:0000256" key="4">
    <source>
        <dbReference type="SAM" id="MobiDB-lite"/>
    </source>
</evidence>
<evidence type="ECO:0000256" key="3">
    <source>
        <dbReference type="RuleBase" id="RU367048"/>
    </source>
</evidence>
<evidence type="ECO:0000256" key="2">
    <source>
        <dbReference type="ARBA" id="ARBA00018132"/>
    </source>
</evidence>
<accession>A0A177TAA9</accession>
<evidence type="ECO:0000259" key="5">
    <source>
        <dbReference type="Pfam" id="PF19036"/>
    </source>
</evidence>
<comment type="similarity">
    <text evidence="3">Belongs to the MON1/SAND family.</text>
</comment>
<dbReference type="EMBL" id="LWDF02000291">
    <property type="protein sequence ID" value="KAE8250738.1"/>
    <property type="molecule type" value="Genomic_DNA"/>
</dbReference>
<feature type="compositionally biased region" description="Pro residues" evidence="4">
    <location>
        <begin position="204"/>
        <end position="215"/>
    </location>
</feature>
<dbReference type="Pfam" id="PF19036">
    <property type="entry name" value="Fuz_longin_1"/>
    <property type="match status" value="1"/>
</dbReference>
<comment type="function">
    <text evidence="3">Required for multiple vacuole delivery pathways including the cytoplasm to vacuole transport (Cvt), autophagy, pexophagy and endocytosis.</text>
</comment>
<feature type="region of interest" description="Disordered" evidence="4">
    <location>
        <begin position="734"/>
        <end position="762"/>
    </location>
</feature>
<dbReference type="InterPro" id="IPR043972">
    <property type="entry name" value="FUZ/MON1/HPS1_longin_1"/>
</dbReference>
<dbReference type="Proteomes" id="UP000077521">
    <property type="component" value="Unassembled WGS sequence"/>
</dbReference>
<reference evidence="8" key="2">
    <citation type="journal article" date="2019" name="IMA Fungus">
        <title>Genome sequencing and comparison of five Tilletia species to identify candidate genes for the detection of regulated species infecting wheat.</title>
        <authorList>
            <person name="Nguyen H.D.T."/>
            <person name="Sultana T."/>
            <person name="Kesanakurti P."/>
            <person name="Hambleton S."/>
        </authorList>
    </citation>
    <scope>NUCLEOTIDE SEQUENCE</scope>
    <source>
        <strain evidence="8">DAOMC 236416</strain>
    </source>
</reference>
<feature type="compositionally biased region" description="Low complexity" evidence="4">
    <location>
        <begin position="558"/>
        <end position="568"/>
    </location>
</feature>
<dbReference type="PRINTS" id="PR01546">
    <property type="entry name" value="YEAST73DUF"/>
</dbReference>
<evidence type="ECO:0000313" key="9">
    <source>
        <dbReference type="Proteomes" id="UP000077521"/>
    </source>
</evidence>
<feature type="compositionally biased region" description="Polar residues" evidence="4">
    <location>
        <begin position="442"/>
        <end position="451"/>
    </location>
</feature>
<feature type="compositionally biased region" description="Polar residues" evidence="4">
    <location>
        <begin position="627"/>
        <end position="636"/>
    </location>
</feature>
<dbReference type="InterPro" id="IPR004353">
    <property type="entry name" value="Mon1"/>
</dbReference>
<organism evidence="8 9">
    <name type="scientific">Tilletia indica</name>
    <dbReference type="NCBI Taxonomy" id="43049"/>
    <lineage>
        <taxon>Eukaryota</taxon>
        <taxon>Fungi</taxon>
        <taxon>Dikarya</taxon>
        <taxon>Basidiomycota</taxon>
        <taxon>Ustilaginomycotina</taxon>
        <taxon>Exobasidiomycetes</taxon>
        <taxon>Tilletiales</taxon>
        <taxon>Tilletiaceae</taxon>
        <taxon>Tilletia</taxon>
    </lineage>
</organism>
<keyword evidence="3" id="KW-0967">Endosome</keyword>
<feature type="compositionally biased region" description="Basic residues" evidence="4">
    <location>
        <begin position="357"/>
        <end position="367"/>
    </location>
</feature>
<dbReference type="InterPro" id="IPR043971">
    <property type="entry name" value="FUZ/MON1/HPS1_longin_2"/>
</dbReference>
<feature type="domain" description="FUZ/MON1/HPS1 first Longin" evidence="5">
    <location>
        <begin position="6"/>
        <end position="142"/>
    </location>
</feature>
<comment type="caution">
    <text evidence="8">The sequence shown here is derived from an EMBL/GenBank/DDBJ whole genome shotgun (WGS) entry which is preliminary data.</text>
</comment>
<keyword evidence="3" id="KW-0653">Protein transport</keyword>
<feature type="region of interest" description="Disordered" evidence="4">
    <location>
        <begin position="627"/>
        <end position="653"/>
    </location>
</feature>
<evidence type="ECO:0000259" key="6">
    <source>
        <dbReference type="Pfam" id="PF19037"/>
    </source>
</evidence>
<feature type="domain" description="FUZ/MON1/HPS1 third Longin" evidence="7">
    <location>
        <begin position="660"/>
        <end position="825"/>
    </location>
</feature>
<dbReference type="GO" id="GO:0006914">
    <property type="term" value="P:autophagy"/>
    <property type="evidence" value="ECO:0007669"/>
    <property type="project" value="UniProtKB-UniRule"/>
</dbReference>
<dbReference type="GO" id="GO:0035658">
    <property type="term" value="C:Mon1-Ccz1 complex"/>
    <property type="evidence" value="ECO:0007669"/>
    <property type="project" value="TreeGrafter"/>
</dbReference>
<keyword evidence="9" id="KW-1185">Reference proteome</keyword>
<dbReference type="PANTHER" id="PTHR13027">
    <property type="entry name" value="SAND PROTEIN-RELATED"/>
    <property type="match status" value="1"/>
</dbReference>
<name>A0A177TAA9_9BASI</name>
<feature type="compositionally biased region" description="Low complexity" evidence="4">
    <location>
        <begin position="376"/>
        <end position="389"/>
    </location>
</feature>
<dbReference type="GO" id="GO:0006623">
    <property type="term" value="P:protein targeting to vacuole"/>
    <property type="evidence" value="ECO:0007669"/>
    <property type="project" value="UniProtKB-UniRule"/>
</dbReference>
<evidence type="ECO:0000256" key="1">
    <source>
        <dbReference type="ARBA" id="ARBA00004380"/>
    </source>
</evidence>
<gene>
    <name evidence="8" type="ORF">A4X13_0g4436</name>
</gene>
<evidence type="ECO:0000259" key="7">
    <source>
        <dbReference type="Pfam" id="PF19038"/>
    </source>
</evidence>
<dbReference type="Pfam" id="PF19038">
    <property type="entry name" value="Fuz_longin_3"/>
    <property type="match status" value="1"/>
</dbReference>
<dbReference type="PANTHER" id="PTHR13027:SF7">
    <property type="entry name" value="VACUOLAR FUSION PROTEIN MON1 HOMOLOG"/>
    <property type="match status" value="1"/>
</dbReference>
<feature type="region of interest" description="Disordered" evidence="4">
    <location>
        <begin position="545"/>
        <end position="584"/>
    </location>
</feature>
<dbReference type="AlphaFoldDB" id="A0A177TAA9"/>
<feature type="region of interest" description="Disordered" evidence="4">
    <location>
        <begin position="184"/>
        <end position="220"/>
    </location>
</feature>
<keyword evidence="3" id="KW-0072">Autophagy</keyword>
<feature type="region of interest" description="Disordered" evidence="4">
    <location>
        <begin position="341"/>
        <end position="527"/>
    </location>
</feature>
<keyword evidence="3" id="KW-0472">Membrane</keyword>
<proteinExistence type="inferred from homology"/>
<feature type="compositionally biased region" description="Low complexity" evidence="4">
    <location>
        <begin position="398"/>
        <end position="440"/>
    </location>
</feature>
<dbReference type="InterPro" id="IPR043970">
    <property type="entry name" value="FUZ/MON1/HPS1_longin_3"/>
</dbReference>
<reference evidence="8" key="1">
    <citation type="submission" date="2016-04" db="EMBL/GenBank/DDBJ databases">
        <authorList>
            <person name="Nguyen H.D."/>
            <person name="Samba Siva P."/>
            <person name="Cullis J."/>
            <person name="Levesque C.A."/>
            <person name="Hambleton S."/>
        </authorList>
    </citation>
    <scope>NUCLEOTIDE SEQUENCE</scope>
    <source>
        <strain evidence="8">DAOMC 236416</strain>
    </source>
</reference>
<dbReference type="GO" id="GO:0000329">
    <property type="term" value="C:fungal-type vacuole membrane"/>
    <property type="evidence" value="ECO:0007669"/>
    <property type="project" value="TreeGrafter"/>
</dbReference>
<dbReference type="GO" id="GO:0016192">
    <property type="term" value="P:vesicle-mediated transport"/>
    <property type="evidence" value="ECO:0007669"/>
    <property type="project" value="InterPro"/>
</dbReference>
<keyword evidence="3" id="KW-0813">Transport</keyword>
<feature type="domain" description="FUZ/MON1/HPS1 second Longin" evidence="6">
    <location>
        <begin position="260"/>
        <end position="339"/>
    </location>
</feature>